<sequence>MHQPKTDRGGLKRNPHLIAPSDTASGVLTEDSSASEVGQKISVAVLEPMDRAQFVKADDLTRSTDNLPVLLSTPTALSLSLSSSTTDGQATAIAKIQTPSAGEFNGFTIVISSKCPIGSPREDHTVTMYWAATMDQFPITRTEDAAASPLSSRSSQYSITFGDSMSSTISSFVTQSGRPAATGNSPPQMAHAVPLLWTVSPPPGRCSPSLNFPIWMKPTVTDNRASHWANLRHHGVSSIDNGQNWMPDWNKPHSDCHEKAQAYRWSMGSSPRKGSIPKRKCRPWSFRGHGRSDDGVVGRSLSVGAASGCGAQIGSGFHLSDEIDG</sequence>
<name>S7ZNR6_PENO1</name>
<proteinExistence type="predicted"/>
<evidence type="ECO:0000313" key="3">
    <source>
        <dbReference type="Proteomes" id="UP000019376"/>
    </source>
</evidence>
<evidence type="ECO:0000313" key="2">
    <source>
        <dbReference type="EMBL" id="EPS32014.1"/>
    </source>
</evidence>
<gene>
    <name evidence="2" type="ORF">PDE_06973</name>
</gene>
<reference evidence="2 3" key="1">
    <citation type="journal article" date="2013" name="PLoS ONE">
        <title>Genomic and secretomic analyses reveal unique features of the lignocellulolytic enzyme system of Penicillium decumbens.</title>
        <authorList>
            <person name="Liu G."/>
            <person name="Zhang L."/>
            <person name="Wei X."/>
            <person name="Zou G."/>
            <person name="Qin Y."/>
            <person name="Ma L."/>
            <person name="Li J."/>
            <person name="Zheng H."/>
            <person name="Wang S."/>
            <person name="Wang C."/>
            <person name="Xun L."/>
            <person name="Zhao G.-P."/>
            <person name="Zhou Z."/>
            <person name="Qu Y."/>
        </authorList>
    </citation>
    <scope>NUCLEOTIDE SEQUENCE [LARGE SCALE GENOMIC DNA]</scope>
    <source>
        <strain evidence="3">114-2 / CGMCC 5302</strain>
    </source>
</reference>
<keyword evidence="3" id="KW-1185">Reference proteome</keyword>
<dbReference type="Proteomes" id="UP000019376">
    <property type="component" value="Unassembled WGS sequence"/>
</dbReference>
<feature type="compositionally biased region" description="Basic and acidic residues" evidence="1">
    <location>
        <begin position="1"/>
        <end position="10"/>
    </location>
</feature>
<dbReference type="HOGENOM" id="CLU_855573_0_0_1"/>
<accession>S7ZNR6</accession>
<evidence type="ECO:0000256" key="1">
    <source>
        <dbReference type="SAM" id="MobiDB-lite"/>
    </source>
</evidence>
<dbReference type="AlphaFoldDB" id="S7ZNR6"/>
<feature type="compositionally biased region" description="Polar residues" evidence="1">
    <location>
        <begin position="22"/>
        <end position="32"/>
    </location>
</feature>
<protein>
    <submittedName>
        <fullName evidence="2">Uncharacterized protein</fullName>
    </submittedName>
</protein>
<organism evidence="2 3">
    <name type="scientific">Penicillium oxalicum (strain 114-2 / CGMCC 5302)</name>
    <name type="common">Penicillium decumbens</name>
    <dbReference type="NCBI Taxonomy" id="933388"/>
    <lineage>
        <taxon>Eukaryota</taxon>
        <taxon>Fungi</taxon>
        <taxon>Dikarya</taxon>
        <taxon>Ascomycota</taxon>
        <taxon>Pezizomycotina</taxon>
        <taxon>Eurotiomycetes</taxon>
        <taxon>Eurotiomycetidae</taxon>
        <taxon>Eurotiales</taxon>
        <taxon>Aspergillaceae</taxon>
        <taxon>Penicillium</taxon>
    </lineage>
</organism>
<dbReference type="EMBL" id="KB644414">
    <property type="protein sequence ID" value="EPS32014.1"/>
    <property type="molecule type" value="Genomic_DNA"/>
</dbReference>
<feature type="region of interest" description="Disordered" evidence="1">
    <location>
        <begin position="1"/>
        <end position="32"/>
    </location>
</feature>